<feature type="non-terminal residue" evidence="2">
    <location>
        <position position="75"/>
    </location>
</feature>
<comment type="caution">
    <text evidence="2">The sequence shown here is derived from an EMBL/GenBank/DDBJ whole genome shotgun (WGS) entry which is preliminary data.</text>
</comment>
<feature type="non-terminal residue" evidence="2">
    <location>
        <position position="1"/>
    </location>
</feature>
<gene>
    <name evidence="2" type="ORF">CUNI_LOCUS12035</name>
</gene>
<reference evidence="2" key="1">
    <citation type="submission" date="2021-04" db="EMBL/GenBank/DDBJ databases">
        <authorList>
            <consortium name="Molecular Ecology Group"/>
        </authorList>
    </citation>
    <scope>NUCLEOTIDE SEQUENCE</scope>
</reference>
<dbReference type="Proteomes" id="UP000678393">
    <property type="component" value="Unassembled WGS sequence"/>
</dbReference>
<keyword evidence="1" id="KW-0732">Signal</keyword>
<name>A0A8S3ZA64_9EUPU</name>
<proteinExistence type="predicted"/>
<organism evidence="2 3">
    <name type="scientific">Candidula unifasciata</name>
    <dbReference type="NCBI Taxonomy" id="100452"/>
    <lineage>
        <taxon>Eukaryota</taxon>
        <taxon>Metazoa</taxon>
        <taxon>Spiralia</taxon>
        <taxon>Lophotrochozoa</taxon>
        <taxon>Mollusca</taxon>
        <taxon>Gastropoda</taxon>
        <taxon>Heterobranchia</taxon>
        <taxon>Euthyneura</taxon>
        <taxon>Panpulmonata</taxon>
        <taxon>Eupulmonata</taxon>
        <taxon>Stylommatophora</taxon>
        <taxon>Helicina</taxon>
        <taxon>Helicoidea</taxon>
        <taxon>Geomitridae</taxon>
        <taxon>Candidula</taxon>
    </lineage>
</organism>
<evidence type="ECO:0000313" key="2">
    <source>
        <dbReference type="EMBL" id="CAG5126477.1"/>
    </source>
</evidence>
<dbReference type="EMBL" id="CAJHNH020002368">
    <property type="protein sequence ID" value="CAG5126477.1"/>
    <property type="molecule type" value="Genomic_DNA"/>
</dbReference>
<evidence type="ECO:0000313" key="3">
    <source>
        <dbReference type="Proteomes" id="UP000678393"/>
    </source>
</evidence>
<protein>
    <recommendedName>
        <fullName evidence="4">Secreted protein</fullName>
    </recommendedName>
</protein>
<evidence type="ECO:0000256" key="1">
    <source>
        <dbReference type="SAM" id="SignalP"/>
    </source>
</evidence>
<keyword evidence="3" id="KW-1185">Reference proteome</keyword>
<sequence length="75" mass="8342">MQCASWLFHNWWSATVGIPFANNFEVCAGREAGGCHPEVNNTCIYCCSDPTVCQLQKDDLFTYELPSLGLPTNIL</sequence>
<accession>A0A8S3ZA64</accession>
<evidence type="ECO:0008006" key="4">
    <source>
        <dbReference type="Google" id="ProtNLM"/>
    </source>
</evidence>
<feature type="chain" id="PRO_5035928765" description="Secreted protein" evidence="1">
    <location>
        <begin position="18"/>
        <end position="75"/>
    </location>
</feature>
<dbReference type="AlphaFoldDB" id="A0A8S3ZA64"/>
<feature type="signal peptide" evidence="1">
    <location>
        <begin position="1"/>
        <end position="17"/>
    </location>
</feature>